<dbReference type="OrthoDB" id="9807157at2"/>
<comment type="similarity">
    <text evidence="3 9">Belongs to the class-II pyridoxal-phosphate-dependent aminotransferase family. BioF subfamily.</text>
</comment>
<evidence type="ECO:0000256" key="7">
    <source>
        <dbReference type="ARBA" id="ARBA00022898"/>
    </source>
</evidence>
<dbReference type="eggNOG" id="COG0156">
    <property type="taxonomic scope" value="Bacteria"/>
</dbReference>
<comment type="function">
    <text evidence="9">Catalyzes the decarboxylative condensation of pimeloyl-[acyl-carrier protein] and L-alanine to produce 8-amino-7-oxononanoate (AON), [acyl-carrier protein], and carbon dioxide.</text>
</comment>
<keyword evidence="7 9" id="KW-0663">Pyridoxal phosphate</keyword>
<keyword evidence="6 9" id="KW-0093">Biotin biosynthesis</keyword>
<dbReference type="InterPro" id="IPR050087">
    <property type="entry name" value="AON_synthase_class-II"/>
</dbReference>
<evidence type="ECO:0000256" key="9">
    <source>
        <dbReference type="HAMAP-Rule" id="MF_01693"/>
    </source>
</evidence>
<dbReference type="PROSITE" id="PS00599">
    <property type="entry name" value="AA_TRANSFER_CLASS_2"/>
    <property type="match status" value="1"/>
</dbReference>
<dbReference type="UniPathway" id="UPA00078"/>
<comment type="pathway">
    <text evidence="2 9">Cofactor biosynthesis; biotin biosynthesis.</text>
</comment>
<dbReference type="InterPro" id="IPR004839">
    <property type="entry name" value="Aminotransferase_I/II_large"/>
</dbReference>
<dbReference type="InterPro" id="IPR001917">
    <property type="entry name" value="Aminotrans_II_pyridoxalP_BS"/>
</dbReference>
<proteinExistence type="inferred from homology"/>
<organism evidence="12 13">
    <name type="scientific">Marinomonas mediterranea (strain ATCC 700492 / JCM 21426 / NBRC 103028 / MMB-1)</name>
    <dbReference type="NCBI Taxonomy" id="717774"/>
    <lineage>
        <taxon>Bacteria</taxon>
        <taxon>Pseudomonadati</taxon>
        <taxon>Pseudomonadota</taxon>
        <taxon>Gammaproteobacteria</taxon>
        <taxon>Oceanospirillales</taxon>
        <taxon>Oceanospirillaceae</taxon>
        <taxon>Marinomonas</taxon>
    </lineage>
</organism>
<evidence type="ECO:0000259" key="11">
    <source>
        <dbReference type="Pfam" id="PF00155"/>
    </source>
</evidence>
<dbReference type="HAMAP" id="MF_01693">
    <property type="entry name" value="BioF_aminotrans_2"/>
    <property type="match status" value="1"/>
</dbReference>
<keyword evidence="12" id="KW-0012">Acyltransferase</keyword>
<sequence>MMPVRRTLPDWIITTVEERKSANLYRQTEVLNAPQSVSPVIEGKAFLSFCSNDYLGLASHPTIVKALAEGAERYGVGSGSAHLVCGHLSPHDGLERALCDWLGVDRVMLFSTGYMANLAVLSALGRHCDTVIQDKLNHASLIDGAKLSETSTRRYLHADLQSAKKLIDKQSRPTLLVSDGIFSMDGDIAPLKGLLDLLLESEHLFVVDDAHGLGCMGSNGLGSLSLSGLSASSVSALIGTFGKGFGTAGAFVACSHEMAEYLTQFARPYIYTTAMSPAMAYATKVSLELIRSEEGERLRHRLVSNIELFKQRMHSLDLALMPSSSAIQPVMIGSSARAIELSALLRNEGILCTAIRPPTVPNNQARLRITLSAAHSHNDIHRLCDTLERFVN</sequence>
<feature type="modified residue" description="N6-(pyridoxal phosphate)lysine" evidence="9 10">
    <location>
        <position position="243"/>
    </location>
</feature>
<feature type="binding site" evidence="9">
    <location>
        <begin position="113"/>
        <end position="114"/>
    </location>
    <ligand>
        <name>pyridoxal 5'-phosphate</name>
        <dbReference type="ChEBI" id="CHEBI:597326"/>
    </ligand>
</feature>
<feature type="binding site" evidence="9">
    <location>
        <position position="359"/>
    </location>
    <ligand>
        <name>substrate</name>
    </ligand>
</feature>
<evidence type="ECO:0000256" key="4">
    <source>
        <dbReference type="ARBA" id="ARBA00011738"/>
    </source>
</evidence>
<dbReference type="EMBL" id="CP002583">
    <property type="protein sequence ID" value="ADZ92466.1"/>
    <property type="molecule type" value="Genomic_DNA"/>
</dbReference>
<feature type="binding site" evidence="9">
    <location>
        <position position="211"/>
    </location>
    <ligand>
        <name>pyridoxal 5'-phosphate</name>
        <dbReference type="ChEBI" id="CHEBI:597326"/>
    </ligand>
</feature>
<keyword evidence="13" id="KW-1185">Reference proteome</keyword>
<dbReference type="GO" id="GO:0030170">
    <property type="term" value="F:pyridoxal phosphate binding"/>
    <property type="evidence" value="ECO:0007669"/>
    <property type="project" value="UniProtKB-UniRule"/>
</dbReference>
<dbReference type="InterPro" id="IPR015421">
    <property type="entry name" value="PyrdxlP-dep_Trfase_major"/>
</dbReference>
<keyword evidence="5 9" id="KW-0808">Transferase</keyword>
<comment type="subunit">
    <text evidence="4 9">Homodimer.</text>
</comment>
<dbReference type="InterPro" id="IPR015422">
    <property type="entry name" value="PyrdxlP-dep_Trfase_small"/>
</dbReference>
<feature type="domain" description="Aminotransferase class I/classII large" evidence="11">
    <location>
        <begin position="47"/>
        <end position="387"/>
    </location>
</feature>
<dbReference type="AlphaFoldDB" id="F2K3M7"/>
<dbReference type="Gene3D" id="3.40.640.10">
    <property type="entry name" value="Type I PLP-dependent aspartate aminotransferase-like (Major domain)"/>
    <property type="match status" value="1"/>
</dbReference>
<evidence type="ECO:0000256" key="5">
    <source>
        <dbReference type="ARBA" id="ARBA00022679"/>
    </source>
</evidence>
<dbReference type="Pfam" id="PF00155">
    <property type="entry name" value="Aminotran_1_2"/>
    <property type="match status" value="1"/>
</dbReference>
<name>F2K3M7_MARM1</name>
<comment type="cofactor">
    <cofactor evidence="1 9 10">
        <name>pyridoxal 5'-phosphate</name>
        <dbReference type="ChEBI" id="CHEBI:597326"/>
    </cofactor>
</comment>
<evidence type="ECO:0000256" key="2">
    <source>
        <dbReference type="ARBA" id="ARBA00004746"/>
    </source>
</evidence>
<comment type="catalytic activity">
    <reaction evidence="8 9">
        <text>6-carboxyhexanoyl-[ACP] + L-alanine + H(+) = (8S)-8-amino-7-oxononanoate + holo-[ACP] + CO2</text>
        <dbReference type="Rhea" id="RHEA:42288"/>
        <dbReference type="Rhea" id="RHEA-COMP:9685"/>
        <dbReference type="Rhea" id="RHEA-COMP:9955"/>
        <dbReference type="ChEBI" id="CHEBI:15378"/>
        <dbReference type="ChEBI" id="CHEBI:16526"/>
        <dbReference type="ChEBI" id="CHEBI:57972"/>
        <dbReference type="ChEBI" id="CHEBI:64479"/>
        <dbReference type="ChEBI" id="CHEBI:78846"/>
        <dbReference type="ChEBI" id="CHEBI:149468"/>
        <dbReference type="EC" id="2.3.1.47"/>
    </reaction>
</comment>
<evidence type="ECO:0000313" key="12">
    <source>
        <dbReference type="EMBL" id="ADZ92466.1"/>
    </source>
</evidence>
<dbReference type="Gene3D" id="3.90.1150.10">
    <property type="entry name" value="Aspartate Aminotransferase, domain 1"/>
    <property type="match status" value="1"/>
</dbReference>
<dbReference type="PATRIC" id="fig|717774.3.peg.3343"/>
<dbReference type="STRING" id="717774.Marme_3250"/>
<evidence type="ECO:0000256" key="8">
    <source>
        <dbReference type="ARBA" id="ARBA00047715"/>
    </source>
</evidence>
<dbReference type="Proteomes" id="UP000001062">
    <property type="component" value="Chromosome"/>
</dbReference>
<dbReference type="HOGENOM" id="CLU_015846_11_2_6"/>
<dbReference type="NCBIfam" id="TIGR00858">
    <property type="entry name" value="bioF"/>
    <property type="match status" value="1"/>
</dbReference>
<feature type="binding site" evidence="9">
    <location>
        <position position="138"/>
    </location>
    <ligand>
        <name>substrate</name>
    </ligand>
</feature>
<evidence type="ECO:0000256" key="6">
    <source>
        <dbReference type="ARBA" id="ARBA00022756"/>
    </source>
</evidence>
<dbReference type="EC" id="2.3.1.47" evidence="9"/>
<dbReference type="InterPro" id="IPR015424">
    <property type="entry name" value="PyrdxlP-dep_Trfase"/>
</dbReference>
<feature type="binding site" evidence="9">
    <location>
        <position position="240"/>
    </location>
    <ligand>
        <name>pyridoxal 5'-phosphate</name>
        <dbReference type="ChEBI" id="CHEBI:597326"/>
    </ligand>
</feature>
<protein>
    <recommendedName>
        <fullName evidence="9">8-amino-7-oxononanoate synthase</fullName>
        <shortName evidence="9">AONS</shortName>
        <ecNumber evidence="9">2.3.1.47</ecNumber>
    </recommendedName>
    <alternativeName>
        <fullName evidence="9">7-keto-8-amino-pelargonic acid synthase</fullName>
        <shortName evidence="9">7-KAP synthase</shortName>
        <shortName evidence="9">KAPA synthase</shortName>
    </alternativeName>
    <alternativeName>
        <fullName evidence="9">8-amino-7-ketopelargonate synthase</fullName>
    </alternativeName>
</protein>
<dbReference type="PANTHER" id="PTHR13693:SF100">
    <property type="entry name" value="8-AMINO-7-OXONONANOATE SYNTHASE"/>
    <property type="match status" value="1"/>
</dbReference>
<evidence type="ECO:0000313" key="13">
    <source>
        <dbReference type="Proteomes" id="UP000001062"/>
    </source>
</evidence>
<dbReference type="KEGG" id="mme:Marme_3250"/>
<dbReference type="GO" id="GO:0009102">
    <property type="term" value="P:biotin biosynthetic process"/>
    <property type="evidence" value="ECO:0007669"/>
    <property type="project" value="UniProtKB-UniRule"/>
</dbReference>
<evidence type="ECO:0000256" key="3">
    <source>
        <dbReference type="ARBA" id="ARBA00010008"/>
    </source>
</evidence>
<dbReference type="InterPro" id="IPR004723">
    <property type="entry name" value="AONS_Archaea/Proteobacteria"/>
</dbReference>
<reference evidence="12 13" key="1">
    <citation type="journal article" date="2012" name="Stand. Genomic Sci.">
        <title>Complete genome sequence of the melanogenic marine bacterium Marinomonas mediterranea type strain (MMB-1(T)).</title>
        <authorList>
            <person name="Lucas-Elio P."/>
            <person name="Goodwin L."/>
            <person name="Woyke T."/>
            <person name="Pitluck S."/>
            <person name="Nolan M."/>
            <person name="Kyrpides N.C."/>
            <person name="Detter J.C."/>
            <person name="Copeland A."/>
            <person name="Teshima H."/>
            <person name="Bruce D."/>
            <person name="Detter C."/>
            <person name="Tapia R."/>
            <person name="Han S."/>
            <person name="Land M.L."/>
            <person name="Ivanova N."/>
            <person name="Mikhailova N."/>
            <person name="Johnston A.W."/>
            <person name="Sanchez-Amat A."/>
        </authorList>
    </citation>
    <scope>NUCLEOTIDE SEQUENCE [LARGE SCALE GENOMIC DNA]</scope>
    <source>
        <strain evidence="13">ATCC 700492 / JCM 21426 / NBRC 103028 / MMB-1</strain>
    </source>
</reference>
<dbReference type="GO" id="GO:0008710">
    <property type="term" value="F:8-amino-7-oxononanoate synthase activity"/>
    <property type="evidence" value="ECO:0007669"/>
    <property type="project" value="UniProtKB-UniRule"/>
</dbReference>
<evidence type="ECO:0000256" key="1">
    <source>
        <dbReference type="ARBA" id="ARBA00001933"/>
    </source>
</evidence>
<dbReference type="PANTHER" id="PTHR13693">
    <property type="entry name" value="CLASS II AMINOTRANSFERASE/8-AMINO-7-OXONONANOATE SYNTHASE"/>
    <property type="match status" value="1"/>
</dbReference>
<feature type="binding site" evidence="9">
    <location>
        <position position="183"/>
    </location>
    <ligand>
        <name>pyridoxal 5'-phosphate</name>
        <dbReference type="ChEBI" id="CHEBI:597326"/>
    </ligand>
</feature>
<dbReference type="SUPFAM" id="SSF53383">
    <property type="entry name" value="PLP-dependent transferases"/>
    <property type="match status" value="1"/>
</dbReference>
<feature type="binding site" evidence="9">
    <location>
        <position position="26"/>
    </location>
    <ligand>
        <name>substrate</name>
    </ligand>
</feature>
<gene>
    <name evidence="9" type="primary">bioF</name>
    <name evidence="12" type="ordered locus">Marme_3250</name>
</gene>
<dbReference type="InterPro" id="IPR022834">
    <property type="entry name" value="AONS_Proteobacteria"/>
</dbReference>
<evidence type="ECO:0000256" key="10">
    <source>
        <dbReference type="PIRSR" id="PIRSR604723-51"/>
    </source>
</evidence>
<accession>F2K3M7</accession>